<dbReference type="EMBL" id="CAMAPE010000005">
    <property type="protein sequence ID" value="CAH9067597.1"/>
    <property type="molecule type" value="Genomic_DNA"/>
</dbReference>
<comment type="similarity">
    <text evidence="1 5">Belongs to the proline oxidase family.</text>
</comment>
<feature type="domain" description="Proline dehydrogenase" evidence="6">
    <location>
        <begin position="137"/>
        <end position="472"/>
    </location>
</feature>
<dbReference type="InterPro" id="IPR015659">
    <property type="entry name" value="Proline_oxidase"/>
</dbReference>
<dbReference type="InterPro" id="IPR029041">
    <property type="entry name" value="FAD-linked_oxidoreductase-like"/>
</dbReference>
<organism evidence="7 8">
    <name type="scientific">Cuscuta europaea</name>
    <name type="common">European dodder</name>
    <dbReference type="NCBI Taxonomy" id="41803"/>
    <lineage>
        <taxon>Eukaryota</taxon>
        <taxon>Viridiplantae</taxon>
        <taxon>Streptophyta</taxon>
        <taxon>Embryophyta</taxon>
        <taxon>Tracheophyta</taxon>
        <taxon>Spermatophyta</taxon>
        <taxon>Magnoliopsida</taxon>
        <taxon>eudicotyledons</taxon>
        <taxon>Gunneridae</taxon>
        <taxon>Pentapetalae</taxon>
        <taxon>asterids</taxon>
        <taxon>lamiids</taxon>
        <taxon>Solanales</taxon>
        <taxon>Convolvulaceae</taxon>
        <taxon>Cuscuteae</taxon>
        <taxon>Cuscuta</taxon>
        <taxon>Cuscuta subgen. Cuscuta</taxon>
    </lineage>
</organism>
<comment type="catalytic activity">
    <reaction evidence="5">
        <text>L-proline + a quinone = (S)-1-pyrroline-5-carboxylate + a quinol + H(+)</text>
        <dbReference type="Rhea" id="RHEA:23784"/>
        <dbReference type="ChEBI" id="CHEBI:15378"/>
        <dbReference type="ChEBI" id="CHEBI:17388"/>
        <dbReference type="ChEBI" id="CHEBI:24646"/>
        <dbReference type="ChEBI" id="CHEBI:60039"/>
        <dbReference type="ChEBI" id="CHEBI:132124"/>
        <dbReference type="EC" id="1.5.5.2"/>
    </reaction>
</comment>
<keyword evidence="8" id="KW-1185">Reference proteome</keyword>
<dbReference type="OrthoDB" id="5464at2759"/>
<dbReference type="PANTHER" id="PTHR13914">
    <property type="entry name" value="PROLINE OXIDASE"/>
    <property type="match status" value="1"/>
</dbReference>
<name>A0A9P0YLQ1_CUSEU</name>
<dbReference type="GO" id="GO:0010133">
    <property type="term" value="P:L-proline catabolic process to L-glutamate"/>
    <property type="evidence" value="ECO:0007669"/>
    <property type="project" value="TreeGrafter"/>
</dbReference>
<keyword evidence="5" id="KW-0285">Flavoprotein</keyword>
<dbReference type="GO" id="GO:0004657">
    <property type="term" value="F:proline dehydrogenase activity"/>
    <property type="evidence" value="ECO:0007669"/>
    <property type="project" value="UniProtKB-EC"/>
</dbReference>
<keyword evidence="4 5" id="KW-0642">Proline metabolism</keyword>
<sequence length="493" mass="54412">MATRQPTLLLKNLSRHSRRCLLNSAPSSIAAAAVPPSGNPGSVPGDIVDPKTAALGKALLNLDDAKELFSSVSTSKLLKSSVTLHMTAVEPLVDVGLWVMKSRLMGVPLLRESILGIVKLVFYDHFCGGKDLHEVGRTVSNLSESGLKAMLDYGLEHATDNSSCDISLKEILQTADSVNSLPSSSVSFIVVKITAICPKRLIKRVSDLLRWEFKNPSFHLPWKQKTLPIFCESSPLYHTTKEPEPLSREEEHDLDLCHQRLQRICEKCLEVDVPLFIDAEDTVLQPAIDYMAYTAAVSYHREDNPLVFGTVQAYLKDAKERLVGTKKAADKMGIPMGFKLVRGAYMSSERQVASSLGVESPIHNTIHQTHACFNDCMSFMLNEIANGSGAVVLATHNVESGKIAATKVTDLGMRKDSLKVQFGQLYGMSDALSYSLRNAGFQVSKYLPFGPVDEIMPYLMRRGEENRGVLSASSLDRQLMRNEVKRRLLSTIF</sequence>
<dbReference type="EC" id="1.5.5.2" evidence="2 5"/>
<dbReference type="InterPro" id="IPR002872">
    <property type="entry name" value="Proline_DH_dom"/>
</dbReference>
<dbReference type="AlphaFoldDB" id="A0A9P0YLQ1"/>
<evidence type="ECO:0000256" key="5">
    <source>
        <dbReference type="RuleBase" id="RU364054"/>
    </source>
</evidence>
<evidence type="ECO:0000256" key="3">
    <source>
        <dbReference type="ARBA" id="ARBA00023002"/>
    </source>
</evidence>
<dbReference type="PANTHER" id="PTHR13914:SF0">
    <property type="entry name" value="PROLINE DEHYDROGENASE 1, MITOCHONDRIAL"/>
    <property type="match status" value="1"/>
</dbReference>
<dbReference type="Gene3D" id="3.20.20.220">
    <property type="match status" value="1"/>
</dbReference>
<dbReference type="Proteomes" id="UP001152484">
    <property type="component" value="Unassembled WGS sequence"/>
</dbReference>
<evidence type="ECO:0000256" key="4">
    <source>
        <dbReference type="ARBA" id="ARBA00023062"/>
    </source>
</evidence>
<accession>A0A9P0YLQ1</accession>
<protein>
    <recommendedName>
        <fullName evidence="2 5">Proline dehydrogenase</fullName>
        <ecNumber evidence="2 5">1.5.5.2</ecNumber>
    </recommendedName>
</protein>
<reference evidence="7" key="1">
    <citation type="submission" date="2022-07" db="EMBL/GenBank/DDBJ databases">
        <authorList>
            <person name="Macas J."/>
            <person name="Novak P."/>
            <person name="Neumann P."/>
        </authorList>
    </citation>
    <scope>NUCLEOTIDE SEQUENCE</scope>
</reference>
<evidence type="ECO:0000256" key="2">
    <source>
        <dbReference type="ARBA" id="ARBA00012695"/>
    </source>
</evidence>
<evidence type="ECO:0000313" key="8">
    <source>
        <dbReference type="Proteomes" id="UP001152484"/>
    </source>
</evidence>
<evidence type="ECO:0000313" key="7">
    <source>
        <dbReference type="EMBL" id="CAH9067597.1"/>
    </source>
</evidence>
<keyword evidence="5" id="KW-0274">FAD</keyword>
<dbReference type="GO" id="GO:0005739">
    <property type="term" value="C:mitochondrion"/>
    <property type="evidence" value="ECO:0007669"/>
    <property type="project" value="TreeGrafter"/>
</dbReference>
<dbReference type="GO" id="GO:0071949">
    <property type="term" value="F:FAD binding"/>
    <property type="evidence" value="ECO:0007669"/>
    <property type="project" value="TreeGrafter"/>
</dbReference>
<evidence type="ECO:0000259" key="6">
    <source>
        <dbReference type="Pfam" id="PF01619"/>
    </source>
</evidence>
<comment type="cofactor">
    <cofactor evidence="5">
        <name>FAD</name>
        <dbReference type="ChEBI" id="CHEBI:57692"/>
    </cofactor>
</comment>
<gene>
    <name evidence="7" type="ORF">CEURO_LOCUS2577</name>
</gene>
<evidence type="ECO:0000256" key="1">
    <source>
        <dbReference type="ARBA" id="ARBA00005869"/>
    </source>
</evidence>
<keyword evidence="3 5" id="KW-0560">Oxidoreductase</keyword>
<dbReference type="Pfam" id="PF01619">
    <property type="entry name" value="Pro_dh"/>
    <property type="match status" value="1"/>
</dbReference>
<dbReference type="SUPFAM" id="SSF51730">
    <property type="entry name" value="FAD-linked oxidoreductase"/>
    <property type="match status" value="1"/>
</dbReference>
<comment type="function">
    <text evidence="5">Converts proline to delta-1-pyrroline-5-carboxylate.</text>
</comment>
<comment type="caution">
    <text evidence="7">The sequence shown here is derived from an EMBL/GenBank/DDBJ whole genome shotgun (WGS) entry which is preliminary data.</text>
</comment>
<proteinExistence type="inferred from homology"/>